<proteinExistence type="predicted"/>
<dbReference type="EMBL" id="FMWP01000127">
    <property type="protein sequence ID" value="SDA02781.1"/>
    <property type="molecule type" value="Genomic_DNA"/>
</dbReference>
<feature type="region of interest" description="Disordered" evidence="1">
    <location>
        <begin position="1"/>
        <end position="28"/>
    </location>
</feature>
<accession>A0A2X0L7Q3</accession>
<protein>
    <submittedName>
        <fullName evidence="2">BZ3500_MvSof-1268-A1-R1_Chr7-1g09090 protein</fullName>
    </submittedName>
</protein>
<organism evidence="2 3">
    <name type="scientific">Microbotryum saponariae</name>
    <dbReference type="NCBI Taxonomy" id="289078"/>
    <lineage>
        <taxon>Eukaryota</taxon>
        <taxon>Fungi</taxon>
        <taxon>Dikarya</taxon>
        <taxon>Basidiomycota</taxon>
        <taxon>Pucciniomycotina</taxon>
        <taxon>Microbotryomycetes</taxon>
        <taxon>Microbotryales</taxon>
        <taxon>Microbotryaceae</taxon>
        <taxon>Microbotryum</taxon>
    </lineage>
</organism>
<dbReference type="AlphaFoldDB" id="A0A2X0L7Q3"/>
<dbReference type="Gene3D" id="1.10.510.10">
    <property type="entry name" value="Transferase(Phosphotransferase) domain 1"/>
    <property type="match status" value="1"/>
</dbReference>
<dbReference type="OrthoDB" id="2539289at2759"/>
<reference evidence="3" key="1">
    <citation type="submission" date="2016-10" db="EMBL/GenBank/DDBJ databases">
        <authorList>
            <person name="Jeantristanb JTB J.-T."/>
            <person name="Ricardo R."/>
        </authorList>
    </citation>
    <scope>NUCLEOTIDE SEQUENCE [LARGE SCALE GENOMIC DNA]</scope>
</reference>
<dbReference type="SUPFAM" id="SSF56112">
    <property type="entry name" value="Protein kinase-like (PK-like)"/>
    <property type="match status" value="1"/>
</dbReference>
<gene>
    <name evidence="2" type="ORF">BZ3500_MVSOF-1268-A1-R1_CHR7-1G09090</name>
</gene>
<sequence length="916" mass="101390">MANMRRGQRGPPNPTLNDLPPVATSQRLTRSSATCARLKLEQCEVESPIPLVCLPLSVAPPLNAFDERAEQEPSSSVKPISSSPPSPARSDTSLDSSLDSLLWRSQYSDLPSFPSHNAPPHNRAYDRMIERLLLPELNEDVDCAFIKYEVIQRIVMCSTSGLVHSAFGIEPTEFSEQAQEALAQVGRSALRAMFDVDCRRPIEQRMADWVSPLAQFVSAMSPELVIPEVVCEDADSKNSVRDSMSAQASGARGRQPHLTLAHAKRCARLSNLCNRGRPDLIEHHHFLTCCNGLTSAKGGSIARATLVPLAFGACDSEDDLRETPYPLVNVVLDLAQDVLTQPARMYAPGFAIHDDGTAYLVVLDHEGCRIAIISDCWGEGFGELASVLSVLLGLDVYSAGLSPLFRYACDLETGIAPFALCTRFLRLSELEADAPLVGRTVEFIAEEPVRLVDSTVANGSTVFGRSTLIFQLTRPSLVACSPALSTDYLEPSFVVKIQLTTQNFVGHEADVLNRIVERCAAEAPSASAQLIERYVALPEKAKSLGRHRSQMEESALPMLLVSEDFKRQLRHSRRRTLDVVVLRNPTPLPTTLDDARDEQRTLFQFCQVFDQLLTLLPALFNLGIHHRDLSIGNILQHQGHLVLVDWETGIVAQPGEQVPVAAEDAGSIRFTRATVSWEVRFWLMLGAQFSKLPSHALHHDFESAVYWFLFVLDEFVGNCFSADLWIDLELRPRGRDRRRRLVLPMDLARTELWGDGKCPKLRKAFLEDFEKLGPEMHGFVDRMMCTLPIDLGSPGASEAEVAVANKQKMAAVQAELREILEVVSRRKGEFRHFQQTPRAFAFPAFPSPRFSRRAVPNSLSSPSLWSRLLDSRSRARPSAFATFGKSSTAHSSAASPDQAPQFHGLLLSLLSATRFS</sequence>
<dbReference type="InterPro" id="IPR011009">
    <property type="entry name" value="Kinase-like_dom_sf"/>
</dbReference>
<evidence type="ECO:0000256" key="1">
    <source>
        <dbReference type="SAM" id="MobiDB-lite"/>
    </source>
</evidence>
<feature type="region of interest" description="Disordered" evidence="1">
    <location>
        <begin position="68"/>
        <end position="94"/>
    </location>
</feature>
<name>A0A2X0L7Q3_9BASI</name>
<evidence type="ECO:0000313" key="3">
    <source>
        <dbReference type="Proteomes" id="UP000249723"/>
    </source>
</evidence>
<evidence type="ECO:0000313" key="2">
    <source>
        <dbReference type="EMBL" id="SDA02781.1"/>
    </source>
</evidence>
<dbReference type="Proteomes" id="UP000249723">
    <property type="component" value="Unassembled WGS sequence"/>
</dbReference>
<keyword evidence="3" id="KW-1185">Reference proteome</keyword>
<dbReference type="STRING" id="289078.A0A2X0L7Q3"/>